<organism evidence="1 2">
    <name type="scientific">Natronosalvus hydrolyticus</name>
    <dbReference type="NCBI Taxonomy" id="2979988"/>
    <lineage>
        <taxon>Archaea</taxon>
        <taxon>Methanobacteriati</taxon>
        <taxon>Methanobacteriota</taxon>
        <taxon>Stenosarchaea group</taxon>
        <taxon>Halobacteria</taxon>
        <taxon>Halobacteriales</taxon>
        <taxon>Natrialbaceae</taxon>
        <taxon>Natronosalvus</taxon>
    </lineage>
</organism>
<comment type="caution">
    <text evidence="1">The sequence shown here is derived from an EMBL/GenBank/DDBJ whole genome shotgun (WGS) entry which is preliminary data.</text>
</comment>
<dbReference type="AlphaFoldDB" id="A0AAP2Z927"/>
<keyword evidence="1" id="KW-0540">Nuclease</keyword>
<protein>
    <submittedName>
        <fullName evidence="1">HNH endonuclease</fullName>
    </submittedName>
</protein>
<sequence length="283" mass="30206">MDSDAREWHADREAVFERDEYTCRHCGGGREAGVLRVATVGETPVQGTVHESSLVTLCDDCYVSITRPEETNSIDSQSALFETIQDVTKRQSEAISAVASVGSLATTIPGSLEDGTDLEYVVPRLDALVVLESVDATLGRLEGVADSDALESIASPSTGSELASRLEAFCASASTLQEQLRQVLEQAELVIVGLGRCHGCFSPVDPTGETETTCSTCRRAIPAMDEWRESDGSVRFDDLYGTINASLQASSRTTTTLTTRTQAVAQLLVDGAMSGSDDAVDRD</sequence>
<evidence type="ECO:0000313" key="2">
    <source>
        <dbReference type="Proteomes" id="UP001321047"/>
    </source>
</evidence>
<keyword evidence="1" id="KW-0255">Endonuclease</keyword>
<dbReference type="EMBL" id="JAOPJZ010000008">
    <property type="protein sequence ID" value="MCU4752583.1"/>
    <property type="molecule type" value="Genomic_DNA"/>
</dbReference>
<proteinExistence type="predicted"/>
<dbReference type="RefSeq" id="WP_342808916.1">
    <property type="nucleotide sequence ID" value="NZ_JAOPJZ010000008.1"/>
</dbReference>
<keyword evidence="2" id="KW-1185">Reference proteome</keyword>
<evidence type="ECO:0000313" key="1">
    <source>
        <dbReference type="EMBL" id="MCU4752583.1"/>
    </source>
</evidence>
<dbReference type="GO" id="GO:0004519">
    <property type="term" value="F:endonuclease activity"/>
    <property type="evidence" value="ECO:0007669"/>
    <property type="project" value="UniProtKB-KW"/>
</dbReference>
<name>A0AAP2Z927_9EURY</name>
<gene>
    <name evidence="1" type="ORF">OB919_11370</name>
</gene>
<reference evidence="1 2" key="1">
    <citation type="submission" date="2022-09" db="EMBL/GenBank/DDBJ databases">
        <title>Enrichment on poylsaccharides allowed isolation of novel metabolic and taxonomic groups of Haloarchaea.</title>
        <authorList>
            <person name="Sorokin D.Y."/>
            <person name="Elcheninov A.G."/>
            <person name="Khizhniak T.V."/>
            <person name="Kolganova T.V."/>
            <person name="Kublanov I.V."/>
        </authorList>
    </citation>
    <scope>NUCLEOTIDE SEQUENCE [LARGE SCALE GENOMIC DNA]</scope>
    <source>
        <strain evidence="1 2">AArc-curdl1</strain>
    </source>
</reference>
<dbReference type="Proteomes" id="UP001321047">
    <property type="component" value="Unassembled WGS sequence"/>
</dbReference>
<keyword evidence="1" id="KW-0378">Hydrolase</keyword>
<accession>A0AAP2Z927</accession>